<dbReference type="Gene3D" id="2.60.120.460">
    <property type="entry name" value="YjbQ-like"/>
    <property type="match status" value="1"/>
</dbReference>
<dbReference type="HOGENOM" id="CLU_096980_1_1_12"/>
<dbReference type="NCBIfam" id="TIGR00149">
    <property type="entry name" value="TIGR00149_YjbQ"/>
    <property type="match status" value="1"/>
</dbReference>
<keyword evidence="3" id="KW-1185">Reference proteome</keyword>
<dbReference type="PIRSF" id="PIRSF004681">
    <property type="entry name" value="UCP004681"/>
    <property type="match status" value="1"/>
</dbReference>
<dbReference type="OrthoDB" id="9801725at2"/>
<sequence length="134" mass="14813">MNRWETVLNIKTSGRSDMVDITDKITSAVQESGVRNGICMVYIPHTTCAVTINENADPAVKHDIMAELDKIVPWKDAYHHMEGNSAAHIKSSMFGFSQTIPITEGALPLGTWQGIYLCEFDGPRSRTVSVQIFG</sequence>
<dbReference type="AlphaFoldDB" id="E1R8G5"/>
<dbReference type="RefSeq" id="WP_013252773.1">
    <property type="nucleotide sequence ID" value="NC_014364.1"/>
</dbReference>
<gene>
    <name evidence="2" type="ordered locus">Spirs_0152</name>
</gene>
<evidence type="ECO:0000313" key="2">
    <source>
        <dbReference type="EMBL" id="ADK79309.1"/>
    </source>
</evidence>
<dbReference type="PANTHER" id="PTHR30615:SF8">
    <property type="entry name" value="UPF0047 PROTEIN C4A8.02C"/>
    <property type="match status" value="1"/>
</dbReference>
<dbReference type="Pfam" id="PF01894">
    <property type="entry name" value="YjbQ"/>
    <property type="match status" value="1"/>
</dbReference>
<name>E1R8G5_SEDSS</name>
<evidence type="ECO:0008006" key="4">
    <source>
        <dbReference type="Google" id="ProtNLM"/>
    </source>
</evidence>
<dbReference type="EMBL" id="CP002116">
    <property type="protein sequence ID" value="ADK79309.1"/>
    <property type="molecule type" value="Genomic_DNA"/>
</dbReference>
<dbReference type="PROSITE" id="PS01314">
    <property type="entry name" value="UPF0047"/>
    <property type="match status" value="1"/>
</dbReference>
<dbReference type="SUPFAM" id="SSF111038">
    <property type="entry name" value="YjbQ-like"/>
    <property type="match status" value="1"/>
</dbReference>
<dbReference type="InterPro" id="IPR001602">
    <property type="entry name" value="UPF0047_YjbQ-like"/>
</dbReference>
<dbReference type="STRING" id="573413.Spirs_0152"/>
<evidence type="ECO:0000313" key="3">
    <source>
        <dbReference type="Proteomes" id="UP000002318"/>
    </source>
</evidence>
<proteinExistence type="inferred from homology"/>
<protein>
    <recommendedName>
        <fullName evidence="4">Secondary thiamine-phosphate synthase enzyme</fullName>
    </recommendedName>
</protein>
<dbReference type="PANTHER" id="PTHR30615">
    <property type="entry name" value="UNCHARACTERIZED PROTEIN YJBQ-RELATED"/>
    <property type="match status" value="1"/>
</dbReference>
<dbReference type="KEGG" id="ssm:Spirs_0152"/>
<dbReference type="InterPro" id="IPR035917">
    <property type="entry name" value="YjbQ-like_sf"/>
</dbReference>
<dbReference type="Proteomes" id="UP000002318">
    <property type="component" value="Chromosome"/>
</dbReference>
<comment type="similarity">
    <text evidence="1">Belongs to the UPF0047 family.</text>
</comment>
<evidence type="ECO:0000256" key="1">
    <source>
        <dbReference type="ARBA" id="ARBA00005534"/>
    </source>
</evidence>
<accession>E1R8G5</accession>
<organism evidence="2 3">
    <name type="scientific">Sediminispirochaeta smaragdinae (strain DSM 11293 / JCM 15392 / SEBR 4228)</name>
    <name type="common">Spirochaeta smaragdinae</name>
    <dbReference type="NCBI Taxonomy" id="573413"/>
    <lineage>
        <taxon>Bacteria</taxon>
        <taxon>Pseudomonadati</taxon>
        <taxon>Spirochaetota</taxon>
        <taxon>Spirochaetia</taxon>
        <taxon>Spirochaetales</taxon>
        <taxon>Spirochaetaceae</taxon>
        <taxon>Sediminispirochaeta</taxon>
    </lineage>
</organism>
<reference evidence="2 3" key="1">
    <citation type="journal article" date="2010" name="Stand. Genomic Sci.">
        <title>Complete genome sequence of Spirochaeta smaragdinae type strain (SEBR 4228).</title>
        <authorList>
            <person name="Mavromatis K."/>
            <person name="Yasawong M."/>
            <person name="Chertkov O."/>
            <person name="Lapidus A."/>
            <person name="Lucas S."/>
            <person name="Nolan M."/>
            <person name="Del Rio T.G."/>
            <person name="Tice H."/>
            <person name="Cheng J.F."/>
            <person name="Pitluck S."/>
            <person name="Liolios K."/>
            <person name="Ivanova N."/>
            <person name="Tapia R."/>
            <person name="Han C."/>
            <person name="Bruce D."/>
            <person name="Goodwin L."/>
            <person name="Pati A."/>
            <person name="Chen A."/>
            <person name="Palaniappan K."/>
            <person name="Land M."/>
            <person name="Hauser L."/>
            <person name="Chang Y.J."/>
            <person name="Jeffries C.D."/>
            <person name="Detter J.C."/>
            <person name="Rohde M."/>
            <person name="Brambilla E."/>
            <person name="Spring S."/>
            <person name="Goker M."/>
            <person name="Sikorski J."/>
            <person name="Woyke T."/>
            <person name="Bristow J."/>
            <person name="Eisen J.A."/>
            <person name="Markowitz V."/>
            <person name="Hugenholtz P."/>
            <person name="Klenk H.P."/>
            <person name="Kyrpides N.C."/>
        </authorList>
    </citation>
    <scope>NUCLEOTIDE SEQUENCE [LARGE SCALE GENOMIC DNA]</scope>
    <source>
        <strain evidence="3">DSM 11293 / JCM 15392 / SEBR 4228</strain>
    </source>
</reference>
<dbReference type="eggNOG" id="COG0432">
    <property type="taxonomic scope" value="Bacteria"/>
</dbReference>